<proteinExistence type="predicted"/>
<gene>
    <name evidence="2" type="ORF">FPZ41_12510</name>
</gene>
<dbReference type="Pfam" id="PF01323">
    <property type="entry name" value="DSBA"/>
    <property type="match status" value="1"/>
</dbReference>
<reference evidence="2 3" key="1">
    <citation type="submission" date="2019-09" db="EMBL/GenBank/DDBJ databases">
        <authorList>
            <person name="Duangmal K."/>
            <person name="Teo W.F.A."/>
            <person name="Lipun K."/>
        </authorList>
    </citation>
    <scope>NUCLEOTIDE SEQUENCE [LARGE SCALE GENOMIC DNA]</scope>
    <source>
        <strain evidence="2 3">K1PN6</strain>
    </source>
</reference>
<dbReference type="InterPro" id="IPR036249">
    <property type="entry name" value="Thioredoxin-like_sf"/>
</dbReference>
<dbReference type="CDD" id="cd03025">
    <property type="entry name" value="DsbA_FrnE_like"/>
    <property type="match status" value="1"/>
</dbReference>
<dbReference type="RefSeq" id="WP_152862050.1">
    <property type="nucleotide sequence ID" value="NZ_VMNX01000034.1"/>
</dbReference>
<dbReference type="SUPFAM" id="SSF52833">
    <property type="entry name" value="Thioredoxin-like"/>
    <property type="match status" value="1"/>
</dbReference>
<evidence type="ECO:0000259" key="1">
    <source>
        <dbReference type="Pfam" id="PF01323"/>
    </source>
</evidence>
<dbReference type="GO" id="GO:0016491">
    <property type="term" value="F:oxidoreductase activity"/>
    <property type="evidence" value="ECO:0007669"/>
    <property type="project" value="InterPro"/>
</dbReference>
<dbReference type="Gene3D" id="1.10.472.60">
    <property type="entry name" value="putative protein disulfide isomerase domain"/>
    <property type="match status" value="1"/>
</dbReference>
<protein>
    <submittedName>
        <fullName evidence="2">DsbA family protein</fullName>
    </submittedName>
</protein>
<feature type="domain" description="DSBA-like thioredoxin" evidence="1">
    <location>
        <begin position="11"/>
        <end position="181"/>
    </location>
</feature>
<organism evidence="2 3">
    <name type="scientific">Streptomyces acidicola</name>
    <dbReference type="NCBI Taxonomy" id="2596892"/>
    <lineage>
        <taxon>Bacteria</taxon>
        <taxon>Bacillati</taxon>
        <taxon>Actinomycetota</taxon>
        <taxon>Actinomycetes</taxon>
        <taxon>Kitasatosporales</taxon>
        <taxon>Streptomycetaceae</taxon>
        <taxon>Streptomyces</taxon>
    </lineage>
</organism>
<dbReference type="EMBL" id="VMNX01000034">
    <property type="protein sequence ID" value="MPY49350.1"/>
    <property type="molecule type" value="Genomic_DNA"/>
</dbReference>
<dbReference type="InterPro" id="IPR001853">
    <property type="entry name" value="DSBA-like_thioredoxin_dom"/>
</dbReference>
<comment type="caution">
    <text evidence="2">The sequence shown here is derived from an EMBL/GenBank/DDBJ whole genome shotgun (WGS) entry which is preliminary data.</text>
</comment>
<dbReference type="Gene3D" id="3.40.30.10">
    <property type="entry name" value="Glutaredoxin"/>
    <property type="match status" value="1"/>
</dbReference>
<evidence type="ECO:0000313" key="3">
    <source>
        <dbReference type="Proteomes" id="UP000373149"/>
    </source>
</evidence>
<keyword evidence="3" id="KW-1185">Reference proteome</keyword>
<sequence length="215" mass="22860">MTDRIRLTYAFDAYCGWCYGLGPALRQFADDNADRIAIDLRVLSGGLFSGPRALPVAGYPHIPAANQRIAAATGVTFGEGYQHALAKGTVVMDSTDAATGLVALRRQAPGRILELASALQRAWYIDGHSLSDLDVYRSIAAGHGLDANAVAEAFLDPATRAEAEGGFRELRRLGVDAYPTLLLHTPTGTHRLGGPLSSALQLTEALDRRMAPTSA</sequence>
<dbReference type="Proteomes" id="UP000373149">
    <property type="component" value="Unassembled WGS sequence"/>
</dbReference>
<accession>A0A5N8WPI5</accession>
<evidence type="ECO:0000313" key="2">
    <source>
        <dbReference type="EMBL" id="MPY49350.1"/>
    </source>
</evidence>
<name>A0A5N8WPI5_9ACTN</name>
<dbReference type="AlphaFoldDB" id="A0A5N8WPI5"/>